<evidence type="ECO:0000313" key="4">
    <source>
        <dbReference type="Proteomes" id="UP000824242"/>
    </source>
</evidence>
<dbReference type="EMBL" id="DVGZ01000005">
    <property type="protein sequence ID" value="HIR46141.1"/>
    <property type="molecule type" value="Genomic_DNA"/>
</dbReference>
<name>A0A9D1DD16_9FIRM</name>
<keyword evidence="2" id="KW-0732">Signal</keyword>
<proteinExistence type="predicted"/>
<evidence type="ECO:0008006" key="5">
    <source>
        <dbReference type="Google" id="ProtNLM"/>
    </source>
</evidence>
<dbReference type="Proteomes" id="UP000824242">
    <property type="component" value="Unassembled WGS sequence"/>
</dbReference>
<feature type="chain" id="PRO_5038395323" description="GerMN domain-containing protein" evidence="2">
    <location>
        <begin position="26"/>
        <end position="236"/>
    </location>
</feature>
<evidence type="ECO:0000256" key="2">
    <source>
        <dbReference type="SAM" id="SignalP"/>
    </source>
</evidence>
<evidence type="ECO:0000313" key="3">
    <source>
        <dbReference type="EMBL" id="HIR46141.1"/>
    </source>
</evidence>
<reference evidence="3" key="2">
    <citation type="journal article" date="2021" name="PeerJ">
        <title>Extensive microbial diversity within the chicken gut microbiome revealed by metagenomics and culture.</title>
        <authorList>
            <person name="Gilroy R."/>
            <person name="Ravi A."/>
            <person name="Getino M."/>
            <person name="Pursley I."/>
            <person name="Horton D.L."/>
            <person name="Alikhan N.F."/>
            <person name="Baker D."/>
            <person name="Gharbi K."/>
            <person name="Hall N."/>
            <person name="Watson M."/>
            <person name="Adriaenssens E.M."/>
            <person name="Foster-Nyarko E."/>
            <person name="Jarju S."/>
            <person name="Secka A."/>
            <person name="Antonio M."/>
            <person name="Oren A."/>
            <person name="Chaudhuri R.R."/>
            <person name="La Ragione R."/>
            <person name="Hildebrand F."/>
            <person name="Pallen M.J."/>
        </authorList>
    </citation>
    <scope>NUCLEOTIDE SEQUENCE</scope>
    <source>
        <strain evidence="3">ChiSxjej1B13-7958</strain>
    </source>
</reference>
<sequence length="236" mass="24572">MMLKRCISLLLALCLAAAVCGCSSGTDTSSAPEASSADAASSAVVSTETVSSGDPESAQDAAQEPSSAPAVEASEAADGAQVKSGSAAEDAETKTATLYIGMDGQFQEYPVEYSGELTPLFLVAQISELTGWNLDLADEITSGKGGMTVSFAETSSLVSGPPETQDPDFFVYDSHQLVRTILDSVQHTLQYNFVDPSLGDPSSLDIYFNLDGEAIVIPDSGETIDPYAPYEPQTEG</sequence>
<dbReference type="PROSITE" id="PS51257">
    <property type="entry name" value="PROKAR_LIPOPROTEIN"/>
    <property type="match status" value="1"/>
</dbReference>
<dbReference type="AlphaFoldDB" id="A0A9D1DD16"/>
<reference evidence="3" key="1">
    <citation type="submission" date="2020-10" db="EMBL/GenBank/DDBJ databases">
        <authorList>
            <person name="Gilroy R."/>
        </authorList>
    </citation>
    <scope>NUCLEOTIDE SEQUENCE</scope>
    <source>
        <strain evidence="3">ChiSxjej1B13-7958</strain>
    </source>
</reference>
<feature type="region of interest" description="Disordered" evidence="1">
    <location>
        <begin position="30"/>
        <end position="88"/>
    </location>
</feature>
<organism evidence="3 4">
    <name type="scientific">Candidatus Caccousia avicola</name>
    <dbReference type="NCBI Taxonomy" id="2840721"/>
    <lineage>
        <taxon>Bacteria</taxon>
        <taxon>Bacillati</taxon>
        <taxon>Bacillota</taxon>
        <taxon>Clostridia</taxon>
        <taxon>Eubacteriales</taxon>
        <taxon>Oscillospiraceae</taxon>
        <taxon>Oscillospiraceae incertae sedis</taxon>
        <taxon>Candidatus Caccousia</taxon>
    </lineage>
</organism>
<protein>
    <recommendedName>
        <fullName evidence="5">GerMN domain-containing protein</fullName>
    </recommendedName>
</protein>
<evidence type="ECO:0000256" key="1">
    <source>
        <dbReference type="SAM" id="MobiDB-lite"/>
    </source>
</evidence>
<comment type="caution">
    <text evidence="3">The sequence shown here is derived from an EMBL/GenBank/DDBJ whole genome shotgun (WGS) entry which is preliminary data.</text>
</comment>
<feature type="compositionally biased region" description="Low complexity" evidence="1">
    <location>
        <begin position="30"/>
        <end position="52"/>
    </location>
</feature>
<accession>A0A9D1DD16</accession>
<feature type="compositionally biased region" description="Low complexity" evidence="1">
    <location>
        <begin position="61"/>
        <end position="77"/>
    </location>
</feature>
<feature type="signal peptide" evidence="2">
    <location>
        <begin position="1"/>
        <end position="25"/>
    </location>
</feature>
<gene>
    <name evidence="3" type="ORF">IAB89_00565</name>
</gene>